<protein>
    <submittedName>
        <fullName evidence="1">Uncharacterized protein</fullName>
    </submittedName>
</protein>
<dbReference type="EMBL" id="KT365400">
    <property type="protein sequence ID" value="ALF51292.1"/>
    <property type="molecule type" value="Genomic_DNA"/>
</dbReference>
<organism evidence="1 2">
    <name type="scientific">Mycobacterium phage ErnieJ</name>
    <dbReference type="NCBI Taxonomy" id="1701802"/>
    <lineage>
        <taxon>Viruses</taxon>
        <taxon>Duplodnaviria</taxon>
        <taxon>Heunggongvirae</taxon>
        <taxon>Uroviricota</taxon>
        <taxon>Caudoviricetes</taxon>
        <taxon>Ceeclamvirinae</taxon>
        <taxon>Bixzunavirus</taxon>
        <taxon>Bixzunavirus Bxz1</taxon>
    </lineage>
</organism>
<evidence type="ECO:0000313" key="2">
    <source>
        <dbReference type="Proteomes" id="UP000221879"/>
    </source>
</evidence>
<reference evidence="1 2" key="1">
    <citation type="submission" date="2015-08" db="EMBL/GenBank/DDBJ databases">
        <authorList>
            <person name="Baig H."/>
            <person name="Bute M."/>
            <person name="Clinton T."/>
            <person name="Fahad M."/>
            <person name="Farrakhan K."/>
            <person name="Grady N."/>
            <person name="Guthrie N."/>
            <person name="Hafid R."/>
            <person name="Harvey J."/>
            <person name="Hunnicutt K."/>
            <person name="Larsen V."/>
            <person name="London L."/>
            <person name="Mark R."/>
            <person name="Mcduffie T."/>
            <person name="Mcgee E."/>
            <person name="Pailin J."/>
            <person name="Peacock B."/>
            <person name="Robinson C."/>
            <person name="Thomas A."/>
            <person name="Serrano M.G."/>
            <person name="Buck G."/>
            <person name="Lee V."/>
            <person name="Wang Y."/>
            <person name="Carvalho R."/>
            <person name="Voegtly L."/>
            <person name="Shi R."/>
            <person name="Duckworth R."/>
            <person name="Johnson A."/>
            <person name="Loviza R."/>
            <person name="Walstead R."/>
            <person name="Shah Z."/>
            <person name="Kiflezghi M."/>
            <person name="Wade K."/>
            <person name="Delesalle V.A."/>
            <person name="Bradley K.W."/>
            <person name="Asai D.J."/>
            <person name="Bowman C.A."/>
            <person name="Russell D.A."/>
            <person name="Pope W.H."/>
            <person name="Jacobs-Sera D."/>
            <person name="Hendrix R.W."/>
            <person name="Hatfull G.F."/>
        </authorList>
    </citation>
    <scope>NUCLEOTIDE SEQUENCE [LARGE SCALE GENOMIC DNA]</scope>
</reference>
<evidence type="ECO:0000313" key="1">
    <source>
        <dbReference type="EMBL" id="ALF51292.1"/>
    </source>
</evidence>
<gene>
    <name evidence="1" type="ORF">SEA_ERNIEJ_228</name>
</gene>
<dbReference type="Proteomes" id="UP000221879">
    <property type="component" value="Segment"/>
</dbReference>
<accession>A0A0N9ETR1</accession>
<sequence>MQGRHALTHSRSTMTTTVHPVLPAPWEWRRTGDQFVAVRQMDNFLYAHIVPESTSGRFVVLRVYVDGPTFTTLVGSYANIEDALMRADEISL</sequence>
<proteinExistence type="predicted"/>
<name>A0A0N9ETR1_9CAUD</name>